<feature type="transmembrane region" description="Helical" evidence="7">
    <location>
        <begin position="6"/>
        <end position="22"/>
    </location>
</feature>
<feature type="transmembrane region" description="Helical" evidence="7">
    <location>
        <begin position="126"/>
        <end position="145"/>
    </location>
</feature>
<evidence type="ECO:0000256" key="1">
    <source>
        <dbReference type="ARBA" id="ARBA00004141"/>
    </source>
</evidence>
<evidence type="ECO:0000256" key="7">
    <source>
        <dbReference type="SAM" id="Phobius"/>
    </source>
</evidence>
<organism evidence="8 9">
    <name type="scientific">Paracoccus sulfuroxidans</name>
    <dbReference type="NCBI Taxonomy" id="384678"/>
    <lineage>
        <taxon>Bacteria</taxon>
        <taxon>Pseudomonadati</taxon>
        <taxon>Pseudomonadota</taxon>
        <taxon>Alphaproteobacteria</taxon>
        <taxon>Rhodobacterales</taxon>
        <taxon>Paracoccaceae</taxon>
        <taxon>Paracoccus</taxon>
    </lineage>
</organism>
<evidence type="ECO:0000313" key="8">
    <source>
        <dbReference type="EMBL" id="TWI28050.1"/>
    </source>
</evidence>
<evidence type="ECO:0000256" key="6">
    <source>
        <dbReference type="ARBA" id="ARBA00023136"/>
    </source>
</evidence>
<evidence type="ECO:0000313" key="9">
    <source>
        <dbReference type="Proteomes" id="UP000316225"/>
    </source>
</evidence>
<gene>
    <name evidence="8" type="ORF">IQ24_03881</name>
</gene>
<evidence type="ECO:0008006" key="10">
    <source>
        <dbReference type="Google" id="ProtNLM"/>
    </source>
</evidence>
<dbReference type="InterPro" id="IPR004776">
    <property type="entry name" value="Mem_transp_PIN-like"/>
</dbReference>
<feature type="transmembrane region" description="Helical" evidence="7">
    <location>
        <begin position="194"/>
        <end position="215"/>
    </location>
</feature>
<dbReference type="Proteomes" id="UP000316225">
    <property type="component" value="Unassembled WGS sequence"/>
</dbReference>
<sequence length="309" mass="32526">MLEIFLKTLPFFGLIGCGWFAGRTGFFTQEATGWLTKFVYYFALPAMLFRFAASLEVETLFRLNFILAYLLGSLAVWGLAMAVASYRGLPLAEAGMEAHCSMTGNTGFLGVPMLVVLLGPASVGPVLMMLTIDLVVFTTLITVIVQISRQGRVSVAALAPILRGIVANPMIVSMLLGLAWSALHLPMPAPLEEFLAMLGSAATPGALFAIGASLVGRAATRVGTALWISFAKLVLHPIAVGIAALAVFGVEPFAAAVMISAAALPVAGNVYILARQFEVAPHRVSTAILFSTAASILTVPAFIHWVTGG</sequence>
<dbReference type="GO" id="GO:0055085">
    <property type="term" value="P:transmembrane transport"/>
    <property type="evidence" value="ECO:0007669"/>
    <property type="project" value="InterPro"/>
</dbReference>
<comment type="caution">
    <text evidence="8">The sequence shown here is derived from an EMBL/GenBank/DDBJ whole genome shotgun (WGS) entry which is preliminary data.</text>
</comment>
<dbReference type="OrthoDB" id="7329340at2"/>
<dbReference type="AlphaFoldDB" id="A0A562N7H7"/>
<dbReference type="Pfam" id="PF03547">
    <property type="entry name" value="Mem_trans"/>
    <property type="match status" value="1"/>
</dbReference>
<name>A0A562N7H7_9RHOB</name>
<dbReference type="GO" id="GO:0016020">
    <property type="term" value="C:membrane"/>
    <property type="evidence" value="ECO:0007669"/>
    <property type="project" value="UniProtKB-SubCell"/>
</dbReference>
<protein>
    <recommendedName>
        <fullName evidence="10">Malate transporter</fullName>
    </recommendedName>
</protein>
<evidence type="ECO:0000256" key="4">
    <source>
        <dbReference type="ARBA" id="ARBA00022692"/>
    </source>
</evidence>
<dbReference type="PANTHER" id="PTHR36838:SF3">
    <property type="entry name" value="TRANSPORTER AUXIN EFFLUX CARRIER EC FAMILY"/>
    <property type="match status" value="1"/>
</dbReference>
<feature type="transmembrane region" description="Helical" evidence="7">
    <location>
        <begin position="227"/>
        <end position="247"/>
    </location>
</feature>
<reference evidence="8 9" key="1">
    <citation type="journal article" date="2015" name="Stand. Genomic Sci.">
        <title>Genomic Encyclopedia of Bacterial and Archaeal Type Strains, Phase III: the genomes of soil and plant-associated and newly described type strains.</title>
        <authorList>
            <person name="Whitman W.B."/>
            <person name="Woyke T."/>
            <person name="Klenk H.P."/>
            <person name="Zhou Y."/>
            <person name="Lilburn T.G."/>
            <person name="Beck B.J."/>
            <person name="De Vos P."/>
            <person name="Vandamme P."/>
            <person name="Eisen J.A."/>
            <person name="Garrity G."/>
            <person name="Hugenholtz P."/>
            <person name="Kyrpides N.C."/>
        </authorList>
    </citation>
    <scope>NUCLEOTIDE SEQUENCE [LARGE SCALE GENOMIC DNA]</scope>
    <source>
        <strain evidence="8 9">CGMCC 1.5364</strain>
    </source>
</reference>
<evidence type="ECO:0000256" key="2">
    <source>
        <dbReference type="ARBA" id="ARBA00022448"/>
    </source>
</evidence>
<dbReference type="RefSeq" id="WP_145400020.1">
    <property type="nucleotide sequence ID" value="NZ_VLKU01000017.1"/>
</dbReference>
<evidence type="ECO:0000256" key="5">
    <source>
        <dbReference type="ARBA" id="ARBA00022989"/>
    </source>
</evidence>
<keyword evidence="6 7" id="KW-0472">Membrane</keyword>
<keyword evidence="9" id="KW-1185">Reference proteome</keyword>
<feature type="transmembrane region" description="Helical" evidence="7">
    <location>
        <begin position="157"/>
        <end position="182"/>
    </location>
</feature>
<keyword evidence="4 7" id="KW-0812">Transmembrane</keyword>
<proteinExistence type="predicted"/>
<keyword evidence="3" id="KW-1003">Cell membrane</keyword>
<keyword evidence="2" id="KW-0813">Transport</keyword>
<feature type="transmembrane region" description="Helical" evidence="7">
    <location>
        <begin position="65"/>
        <end position="86"/>
    </location>
</feature>
<evidence type="ECO:0000256" key="3">
    <source>
        <dbReference type="ARBA" id="ARBA00022475"/>
    </source>
</evidence>
<feature type="transmembrane region" description="Helical" evidence="7">
    <location>
        <begin position="286"/>
        <end position="306"/>
    </location>
</feature>
<dbReference type="EMBL" id="VLKU01000017">
    <property type="protein sequence ID" value="TWI28050.1"/>
    <property type="molecule type" value="Genomic_DNA"/>
</dbReference>
<keyword evidence="5 7" id="KW-1133">Transmembrane helix</keyword>
<feature type="transmembrane region" description="Helical" evidence="7">
    <location>
        <begin position="34"/>
        <end position="53"/>
    </location>
</feature>
<comment type="subcellular location">
    <subcellularLocation>
        <location evidence="1">Membrane</location>
        <topology evidence="1">Multi-pass membrane protein</topology>
    </subcellularLocation>
</comment>
<accession>A0A562N7H7</accession>
<feature type="transmembrane region" description="Helical" evidence="7">
    <location>
        <begin position="253"/>
        <end position="274"/>
    </location>
</feature>
<dbReference type="PANTHER" id="PTHR36838">
    <property type="entry name" value="AUXIN EFFLUX CARRIER FAMILY PROTEIN"/>
    <property type="match status" value="1"/>
</dbReference>